<name>A0A448WBZ2_9PLAT</name>
<accession>A0A448WBZ2</accession>
<gene>
    <name evidence="1" type="ORF">PXEA_LOCUS1372</name>
</gene>
<reference evidence="1" key="1">
    <citation type="submission" date="2018-11" db="EMBL/GenBank/DDBJ databases">
        <authorList>
            <consortium name="Pathogen Informatics"/>
        </authorList>
    </citation>
    <scope>NUCLEOTIDE SEQUENCE</scope>
</reference>
<dbReference type="Proteomes" id="UP000784294">
    <property type="component" value="Unassembled WGS sequence"/>
</dbReference>
<evidence type="ECO:0000313" key="1">
    <source>
        <dbReference type="EMBL" id="VEL07932.1"/>
    </source>
</evidence>
<dbReference type="EMBL" id="CAAALY010002790">
    <property type="protein sequence ID" value="VEL07932.1"/>
    <property type="molecule type" value="Genomic_DNA"/>
</dbReference>
<keyword evidence="2" id="KW-1185">Reference proteome</keyword>
<evidence type="ECO:0000313" key="2">
    <source>
        <dbReference type="Proteomes" id="UP000784294"/>
    </source>
</evidence>
<proteinExistence type="predicted"/>
<protein>
    <submittedName>
        <fullName evidence="1">Uncharacterized protein</fullName>
    </submittedName>
</protein>
<dbReference type="AlphaFoldDB" id="A0A448WBZ2"/>
<organism evidence="1 2">
    <name type="scientific">Protopolystoma xenopodis</name>
    <dbReference type="NCBI Taxonomy" id="117903"/>
    <lineage>
        <taxon>Eukaryota</taxon>
        <taxon>Metazoa</taxon>
        <taxon>Spiralia</taxon>
        <taxon>Lophotrochozoa</taxon>
        <taxon>Platyhelminthes</taxon>
        <taxon>Monogenea</taxon>
        <taxon>Polyopisthocotylea</taxon>
        <taxon>Polystomatidea</taxon>
        <taxon>Polystomatidae</taxon>
        <taxon>Protopolystoma</taxon>
    </lineage>
</organism>
<comment type="caution">
    <text evidence="1">The sequence shown here is derived from an EMBL/GenBank/DDBJ whole genome shotgun (WGS) entry which is preliminary data.</text>
</comment>
<sequence>MSRTRSFEVRSDCMANSRYLLDCLQSRPSRSWSDCTRQYNPAYLHVCNEAGIQGHASSKRTLLRGASEPTICRIVTPYKLSGCVSTCRRMPQRTRTRLVSGILGERLASCRASSVAARGAKGKFVGTNLSRS</sequence>